<dbReference type="EMBL" id="FOFU01000001">
    <property type="protein sequence ID" value="SEP81282.1"/>
    <property type="molecule type" value="Genomic_DNA"/>
</dbReference>
<gene>
    <name evidence="2" type="ORF">SAMN04487977_101502</name>
</gene>
<accession>A0A1H9AWV4</accession>
<evidence type="ECO:0000313" key="3">
    <source>
        <dbReference type="Proteomes" id="UP000182360"/>
    </source>
</evidence>
<evidence type="ECO:0000313" key="2">
    <source>
        <dbReference type="EMBL" id="SEP81282.1"/>
    </source>
</evidence>
<feature type="coiled-coil region" evidence="1">
    <location>
        <begin position="51"/>
        <end position="78"/>
    </location>
</feature>
<reference evidence="2 3" key="1">
    <citation type="submission" date="2016-10" db="EMBL/GenBank/DDBJ databases">
        <authorList>
            <person name="de Groot N.N."/>
        </authorList>
    </citation>
    <scope>NUCLEOTIDE SEQUENCE [LARGE SCALE GENOMIC DNA]</scope>
    <source>
        <strain evidence="2 3">B25</strain>
    </source>
</reference>
<organism evidence="2 3">
    <name type="scientific">Treponema bryantii</name>
    <dbReference type="NCBI Taxonomy" id="163"/>
    <lineage>
        <taxon>Bacteria</taxon>
        <taxon>Pseudomonadati</taxon>
        <taxon>Spirochaetota</taxon>
        <taxon>Spirochaetia</taxon>
        <taxon>Spirochaetales</taxon>
        <taxon>Treponemataceae</taxon>
        <taxon>Treponema</taxon>
    </lineage>
</organism>
<dbReference type="Proteomes" id="UP000182360">
    <property type="component" value="Unassembled WGS sequence"/>
</dbReference>
<name>A0A1H9AWV4_9SPIR</name>
<sequence length="132" mass="15558">MSDAIERLKTYEEGLRDGFIKGQEEANKVMEQMLHATCNPVVCDLPETEAIKLLKERIKELEKSNENLANQSMILCQRNVELEILVQKLKCCENCKHHSFWGDELKCNLMSYDDEFECLKTKSKWELWEKEQ</sequence>
<evidence type="ECO:0000256" key="1">
    <source>
        <dbReference type="SAM" id="Coils"/>
    </source>
</evidence>
<proteinExistence type="predicted"/>
<keyword evidence="1" id="KW-0175">Coiled coil</keyword>
<protein>
    <submittedName>
        <fullName evidence="2">Uncharacterized protein</fullName>
    </submittedName>
</protein>
<dbReference type="RefSeq" id="WP_074640589.1">
    <property type="nucleotide sequence ID" value="NZ_FOFU01000001.1"/>
</dbReference>
<dbReference type="AlphaFoldDB" id="A0A1H9AWV4"/>
<keyword evidence="3" id="KW-1185">Reference proteome</keyword>